<keyword evidence="3" id="KW-1185">Reference proteome</keyword>
<organism evidence="2 3">
    <name type="scientific">Scomber scombrus</name>
    <name type="common">Atlantic mackerel</name>
    <name type="synonym">Scomber vernalis</name>
    <dbReference type="NCBI Taxonomy" id="13677"/>
    <lineage>
        <taxon>Eukaryota</taxon>
        <taxon>Metazoa</taxon>
        <taxon>Chordata</taxon>
        <taxon>Craniata</taxon>
        <taxon>Vertebrata</taxon>
        <taxon>Euteleostomi</taxon>
        <taxon>Actinopterygii</taxon>
        <taxon>Neopterygii</taxon>
        <taxon>Teleostei</taxon>
        <taxon>Neoteleostei</taxon>
        <taxon>Acanthomorphata</taxon>
        <taxon>Pelagiaria</taxon>
        <taxon>Scombriformes</taxon>
        <taxon>Scombridae</taxon>
        <taxon>Scomber</taxon>
    </lineage>
</organism>
<feature type="region of interest" description="Disordered" evidence="1">
    <location>
        <begin position="93"/>
        <end position="113"/>
    </location>
</feature>
<name>A0AAV1QES4_SCOSC</name>
<dbReference type="EMBL" id="CAWUFR010001135">
    <property type="protein sequence ID" value="CAK6982912.1"/>
    <property type="molecule type" value="Genomic_DNA"/>
</dbReference>
<feature type="region of interest" description="Disordered" evidence="1">
    <location>
        <begin position="26"/>
        <end position="46"/>
    </location>
</feature>
<evidence type="ECO:0000313" key="3">
    <source>
        <dbReference type="Proteomes" id="UP001314229"/>
    </source>
</evidence>
<dbReference type="Proteomes" id="UP001314229">
    <property type="component" value="Unassembled WGS sequence"/>
</dbReference>
<evidence type="ECO:0000256" key="1">
    <source>
        <dbReference type="SAM" id="MobiDB-lite"/>
    </source>
</evidence>
<protein>
    <submittedName>
        <fullName evidence="2">Uncharacterized protein</fullName>
    </submittedName>
</protein>
<reference evidence="2 3" key="1">
    <citation type="submission" date="2024-01" db="EMBL/GenBank/DDBJ databases">
        <authorList>
            <person name="Alioto T."/>
            <person name="Alioto T."/>
            <person name="Gomez Garrido J."/>
        </authorList>
    </citation>
    <scope>NUCLEOTIDE SEQUENCE [LARGE SCALE GENOMIC DNA]</scope>
</reference>
<proteinExistence type="predicted"/>
<evidence type="ECO:0000313" key="2">
    <source>
        <dbReference type="EMBL" id="CAK6982912.1"/>
    </source>
</evidence>
<accession>A0AAV1QES4</accession>
<sequence length="128" mass="14684">MKKLIKKGCDICFLPLVTYGRSRQRHGHQQRSHGGFLPKVANGRPITTNQRTKTSNLPFIYFLQEASPDLQRQQLMSLKSPGHTNMRAVSICSSDSWRKGKQNKKRGTTSPDLLHDTEGRHWMKMACY</sequence>
<gene>
    <name evidence="2" type="ORF">FSCOSCO3_A001157</name>
</gene>
<comment type="caution">
    <text evidence="2">The sequence shown here is derived from an EMBL/GenBank/DDBJ whole genome shotgun (WGS) entry which is preliminary data.</text>
</comment>
<dbReference type="AlphaFoldDB" id="A0AAV1QES4"/>